<dbReference type="InterPro" id="IPR038614">
    <property type="entry name" value="GK_N_sf"/>
</dbReference>
<dbReference type="Gene3D" id="3.40.50.10180">
    <property type="entry name" value="Glycerate kinase, MOFRL-like N-terminal domain"/>
    <property type="match status" value="1"/>
</dbReference>
<dbReference type="InterPro" id="IPR037035">
    <property type="entry name" value="GK-like_C_sf"/>
</dbReference>
<dbReference type="EMBL" id="DTCK01000039">
    <property type="protein sequence ID" value="HGQ36235.1"/>
    <property type="molecule type" value="Genomic_DNA"/>
</dbReference>
<dbReference type="InterPro" id="IPR025286">
    <property type="entry name" value="MOFRL_assoc_dom"/>
</dbReference>
<dbReference type="Gene3D" id="3.40.1480.10">
    <property type="entry name" value="MOFRL domain"/>
    <property type="match status" value="1"/>
</dbReference>
<dbReference type="SUPFAM" id="SSF82544">
    <property type="entry name" value="GckA/TtuD-like"/>
    <property type="match status" value="1"/>
</dbReference>
<dbReference type="GO" id="GO:0005737">
    <property type="term" value="C:cytoplasm"/>
    <property type="evidence" value="ECO:0007669"/>
    <property type="project" value="TreeGrafter"/>
</dbReference>
<feature type="domain" description="MOFRL" evidence="1">
    <location>
        <begin position="337"/>
        <end position="441"/>
    </location>
</feature>
<dbReference type="InterPro" id="IPR039760">
    <property type="entry name" value="MOFRL_protein"/>
</dbReference>
<evidence type="ECO:0000313" key="3">
    <source>
        <dbReference type="EMBL" id="HGQ36235.1"/>
    </source>
</evidence>
<gene>
    <name evidence="4" type="ORF">ENU08_08160</name>
    <name evidence="3" type="ORF">ENU41_06120</name>
</gene>
<protein>
    <submittedName>
        <fullName evidence="4">Glycerate kinase</fullName>
    </submittedName>
</protein>
<dbReference type="FunFam" id="3.40.1480.10:FF:000002">
    <property type="entry name" value="Glycerate kinase"/>
    <property type="match status" value="1"/>
</dbReference>
<keyword evidence="4" id="KW-0418">Kinase</keyword>
<keyword evidence="4" id="KW-0808">Transferase</keyword>
<comment type="caution">
    <text evidence="4">The sequence shown here is derived from an EMBL/GenBank/DDBJ whole genome shotgun (WGS) entry which is preliminary data.</text>
</comment>
<proteinExistence type="predicted"/>
<dbReference type="GO" id="GO:0008887">
    <property type="term" value="F:glycerate kinase activity"/>
    <property type="evidence" value="ECO:0007669"/>
    <property type="project" value="InterPro"/>
</dbReference>
<dbReference type="PANTHER" id="PTHR12227:SF0">
    <property type="entry name" value="GLYCERATE KINASE"/>
    <property type="match status" value="1"/>
</dbReference>
<accession>A0A7C4JKY7</accession>
<sequence>MLIKNKSELVKNPFYGLVIDLIEYALNVADPYKAIASNVKVEGNNIFVRGNLIELGEKVHVIGFGKASKRMAEAIVDILGDKVVGGVIISPSDEGIVGSVEIVKGDHPIPRENTFKSSQKLLKYIVDRGTKDDTVIVLISGGGSALFEVPEDDISLNDIAYISRELMKRGADIVELNTVRKRLSKLKGGKLLRYIKAKNVISIIVSDVIGDRLDTIASGPTSPDNTTFRDAYDVLIKYRLWDELPDNIRRIFVKGLAGEVLDTPKPGDPIFNTVRNVIVASNYIVVEELAKKVSELGFNPVILTSMLEGEAKEVGKVLSSIIKSVHIYGKPVPKPAAIIAGGETTVTVRGSGIGGRNQELCLSLAIGIKSLTDTIIACFATDGVDGVSPATGAIVDGETVNNAFKLGLDPQKYLDNNDSYTFFSKLGQAIITGYTGTNVNDIFIALIK</sequence>
<evidence type="ECO:0000259" key="1">
    <source>
        <dbReference type="Pfam" id="PF05161"/>
    </source>
</evidence>
<feature type="domain" description="MOFRL-associated" evidence="2">
    <location>
        <begin position="20"/>
        <end position="252"/>
    </location>
</feature>
<evidence type="ECO:0000313" key="4">
    <source>
        <dbReference type="EMBL" id="HGQ65200.1"/>
    </source>
</evidence>
<dbReference type="EMBL" id="DTBD01000073">
    <property type="protein sequence ID" value="HGQ65200.1"/>
    <property type="molecule type" value="Genomic_DNA"/>
</dbReference>
<organism evidence="4">
    <name type="scientific">Ignisphaera aggregans</name>
    <dbReference type="NCBI Taxonomy" id="334771"/>
    <lineage>
        <taxon>Archaea</taxon>
        <taxon>Thermoproteota</taxon>
        <taxon>Thermoprotei</taxon>
        <taxon>Desulfurococcales</taxon>
        <taxon>Desulfurococcaceae</taxon>
        <taxon>Ignisphaera</taxon>
    </lineage>
</organism>
<dbReference type="Pfam" id="PF05161">
    <property type="entry name" value="MOFRL"/>
    <property type="match status" value="1"/>
</dbReference>
<dbReference type="InterPro" id="IPR007835">
    <property type="entry name" value="MOFRL"/>
</dbReference>
<evidence type="ECO:0000259" key="2">
    <source>
        <dbReference type="Pfam" id="PF13660"/>
    </source>
</evidence>
<dbReference type="Pfam" id="PF13660">
    <property type="entry name" value="DUF4147"/>
    <property type="match status" value="1"/>
</dbReference>
<dbReference type="AlphaFoldDB" id="A0A7C4JKY7"/>
<reference evidence="4" key="1">
    <citation type="journal article" date="2020" name="mSystems">
        <title>Genome- and Community-Level Interaction Insights into Carbon Utilization and Element Cycling Functions of Hydrothermarchaeota in Hydrothermal Sediment.</title>
        <authorList>
            <person name="Zhou Z."/>
            <person name="Liu Y."/>
            <person name="Xu W."/>
            <person name="Pan J."/>
            <person name="Luo Z.H."/>
            <person name="Li M."/>
        </authorList>
    </citation>
    <scope>NUCLEOTIDE SEQUENCE [LARGE SCALE GENOMIC DNA]</scope>
    <source>
        <strain evidence="4">SpSt-637</strain>
        <strain evidence="3">SpSt-667</strain>
    </source>
</reference>
<dbReference type="PANTHER" id="PTHR12227">
    <property type="entry name" value="GLYCERATE KINASE"/>
    <property type="match status" value="1"/>
</dbReference>
<name>A0A7C4JKY7_9CREN</name>